<dbReference type="RefSeq" id="WP_245131903.1">
    <property type="nucleotide sequence ID" value="NZ_JALJEJ010000009.1"/>
</dbReference>
<accession>A0A9X1X5I9</accession>
<keyword evidence="1" id="KW-0808">Transferase</keyword>
<gene>
    <name evidence="1" type="ORF">MUY27_16710</name>
</gene>
<protein>
    <submittedName>
        <fullName evidence="1">Class I SAM-dependent methyltransferase</fullName>
    </submittedName>
</protein>
<reference evidence="1" key="1">
    <citation type="submission" date="2022-04" db="EMBL/GenBank/DDBJ databases">
        <title>Mucilaginibacter sp. RS28 isolated from freshwater.</title>
        <authorList>
            <person name="Ko S.-R."/>
        </authorList>
    </citation>
    <scope>NUCLEOTIDE SEQUENCE</scope>
    <source>
        <strain evidence="1">RS28</strain>
    </source>
</reference>
<sequence length="234" mass="26279">MADLKYTPVEKISVPKTVSRIKYIKAACSGKNVLDLGCYDETALIKRDSTEYLFDEISSVSKLHIGVDNSPSLPKEGLILNEREKILFGDIYDLENLGIDFNSIDIIIAGELIEHLPDTLKFFLSLKKSFAGKRLICSTPNTTSFSNILLSFFSRESAHQDHLQVYSYKTLNTLCQRSGFDSWQIVPYHVKFSEMIMNSTGVKKKIVGACESIVNGIERFFPMTAGGYILDIIL</sequence>
<name>A0A9X1X5I9_9SPHI</name>
<keyword evidence="1" id="KW-0489">Methyltransferase</keyword>
<evidence type="ECO:0000313" key="2">
    <source>
        <dbReference type="Proteomes" id="UP001139450"/>
    </source>
</evidence>
<organism evidence="1 2">
    <name type="scientific">Mucilaginibacter straminoryzae</name>
    <dbReference type="NCBI Taxonomy" id="2932774"/>
    <lineage>
        <taxon>Bacteria</taxon>
        <taxon>Pseudomonadati</taxon>
        <taxon>Bacteroidota</taxon>
        <taxon>Sphingobacteriia</taxon>
        <taxon>Sphingobacteriales</taxon>
        <taxon>Sphingobacteriaceae</taxon>
        <taxon>Mucilaginibacter</taxon>
    </lineage>
</organism>
<dbReference type="Gene3D" id="3.40.50.150">
    <property type="entry name" value="Vaccinia Virus protein VP39"/>
    <property type="match status" value="1"/>
</dbReference>
<dbReference type="EMBL" id="JALJEJ010000009">
    <property type="protein sequence ID" value="MCJ8211361.1"/>
    <property type="molecule type" value="Genomic_DNA"/>
</dbReference>
<dbReference type="Proteomes" id="UP001139450">
    <property type="component" value="Unassembled WGS sequence"/>
</dbReference>
<dbReference type="GO" id="GO:0032259">
    <property type="term" value="P:methylation"/>
    <property type="evidence" value="ECO:0007669"/>
    <property type="project" value="UniProtKB-KW"/>
</dbReference>
<keyword evidence="2" id="KW-1185">Reference proteome</keyword>
<evidence type="ECO:0000313" key="1">
    <source>
        <dbReference type="EMBL" id="MCJ8211361.1"/>
    </source>
</evidence>
<dbReference type="Pfam" id="PF13489">
    <property type="entry name" value="Methyltransf_23"/>
    <property type="match status" value="1"/>
</dbReference>
<dbReference type="InterPro" id="IPR029063">
    <property type="entry name" value="SAM-dependent_MTases_sf"/>
</dbReference>
<comment type="caution">
    <text evidence="1">The sequence shown here is derived from an EMBL/GenBank/DDBJ whole genome shotgun (WGS) entry which is preliminary data.</text>
</comment>
<proteinExistence type="predicted"/>
<dbReference type="GO" id="GO:0008168">
    <property type="term" value="F:methyltransferase activity"/>
    <property type="evidence" value="ECO:0007669"/>
    <property type="project" value="UniProtKB-KW"/>
</dbReference>
<dbReference type="AlphaFoldDB" id="A0A9X1X5I9"/>
<dbReference type="SUPFAM" id="SSF53335">
    <property type="entry name" value="S-adenosyl-L-methionine-dependent methyltransferases"/>
    <property type="match status" value="1"/>
</dbReference>